<dbReference type="SUPFAM" id="SSF75217">
    <property type="entry name" value="alpha/beta knot"/>
    <property type="match status" value="1"/>
</dbReference>
<name>A0ABN7RVZ7_THEXY</name>
<evidence type="ECO:0000256" key="3">
    <source>
        <dbReference type="ARBA" id="ARBA00022679"/>
    </source>
</evidence>
<dbReference type="InterPro" id="IPR051259">
    <property type="entry name" value="rRNA_Methyltransferase"/>
</dbReference>
<dbReference type="RefSeq" id="WP_213483789.1">
    <property type="nucleotide sequence ID" value="NZ_CAJRAY010000024.1"/>
</dbReference>
<dbReference type="InterPro" id="IPR029028">
    <property type="entry name" value="Alpha/beta_knot_MTases"/>
</dbReference>
<dbReference type="SUPFAM" id="SSF55315">
    <property type="entry name" value="L30e-like"/>
    <property type="match status" value="1"/>
</dbReference>
<dbReference type="InterPro" id="IPR053888">
    <property type="entry name" value="MRM3-like_sub_bind"/>
</dbReference>
<evidence type="ECO:0000256" key="1">
    <source>
        <dbReference type="ARBA" id="ARBA00007228"/>
    </source>
</evidence>
<keyword evidence="6" id="KW-1185">Reference proteome</keyword>
<organism evidence="5 6">
    <name type="scientific">Thermobacillus xylanilyticus</name>
    <dbReference type="NCBI Taxonomy" id="76633"/>
    <lineage>
        <taxon>Bacteria</taxon>
        <taxon>Bacillati</taxon>
        <taxon>Bacillota</taxon>
        <taxon>Bacilli</taxon>
        <taxon>Bacillales</taxon>
        <taxon>Paenibacillaceae</taxon>
        <taxon>Thermobacillus</taxon>
    </lineage>
</organism>
<keyword evidence="3" id="KW-0808">Transferase</keyword>
<feature type="domain" description="RNA 2-O ribose methyltransferase substrate binding" evidence="4">
    <location>
        <begin position="36"/>
        <end position="111"/>
    </location>
</feature>
<accession>A0ABN7RVZ7</accession>
<dbReference type="PANTHER" id="PTHR43191">
    <property type="entry name" value="RRNA METHYLTRANSFERASE 3"/>
    <property type="match status" value="1"/>
</dbReference>
<dbReference type="PANTHER" id="PTHR43191:SF2">
    <property type="entry name" value="RRNA METHYLTRANSFERASE 3, MITOCHONDRIAL"/>
    <property type="match status" value="1"/>
</dbReference>
<comment type="similarity">
    <text evidence="1">Belongs to the class IV-like SAM-binding methyltransferase superfamily. RNA methyltransferase TrmH family.</text>
</comment>
<dbReference type="Proteomes" id="UP000681526">
    <property type="component" value="Unassembled WGS sequence"/>
</dbReference>
<dbReference type="Pfam" id="PF00588">
    <property type="entry name" value="SpoU_methylase"/>
    <property type="match status" value="1"/>
</dbReference>
<dbReference type="InterPro" id="IPR013123">
    <property type="entry name" value="SpoU_subst-bd"/>
</dbReference>
<evidence type="ECO:0000313" key="6">
    <source>
        <dbReference type="Proteomes" id="UP000681526"/>
    </source>
</evidence>
<dbReference type="Gene3D" id="3.30.1330.30">
    <property type="match status" value="1"/>
</dbReference>
<evidence type="ECO:0000256" key="2">
    <source>
        <dbReference type="ARBA" id="ARBA00022603"/>
    </source>
</evidence>
<dbReference type="SMART" id="SM00967">
    <property type="entry name" value="SpoU_sub_bind"/>
    <property type="match status" value="1"/>
</dbReference>
<evidence type="ECO:0000259" key="4">
    <source>
        <dbReference type="SMART" id="SM00967"/>
    </source>
</evidence>
<sequence length="274" mass="29458">MADINLIPITSAQNPKVKAWASLLEKKHRDRTGTFLIEGVHLLQEALKAEGLVSIEAIAVDDERGWPEELAGARLPERTPVYALPASVMAKCTGTDTPPPVFAVVTKPRYGHDALLREGGFVVALDGVRDPGNAGTLIRAADAVGADAVVLGRGSVDPYNPKTVRSTMGSLFHLPVVEGDLAELLPEAKRRGARLVGASLDARQSCYAFDWRPACWLLLGNESNGLSPAVSALVDAHVLIPMRGQAESLNVAMAGAVLMYEAMRQRYFDPERRS</sequence>
<dbReference type="Gene3D" id="3.40.1280.10">
    <property type="match status" value="1"/>
</dbReference>
<proteinExistence type="inferred from homology"/>
<comment type="caution">
    <text evidence="5">The sequence shown here is derived from an EMBL/GenBank/DDBJ whole genome shotgun (WGS) entry which is preliminary data.</text>
</comment>
<reference evidence="5 6" key="1">
    <citation type="submission" date="2021-04" db="EMBL/GenBank/DDBJ databases">
        <authorList>
            <person name="Rakotoarivonina H."/>
        </authorList>
    </citation>
    <scope>NUCLEOTIDE SEQUENCE [LARGE SCALE GENOMIC DNA]</scope>
    <source>
        <strain evidence="5 6">XE</strain>
    </source>
</reference>
<dbReference type="InterPro" id="IPR029026">
    <property type="entry name" value="tRNA_m1G_MTases_N"/>
</dbReference>
<keyword evidence="2 5" id="KW-0489">Methyltransferase</keyword>
<dbReference type="EMBL" id="CAJRAY010000024">
    <property type="protein sequence ID" value="CAG5081882.1"/>
    <property type="molecule type" value="Genomic_DNA"/>
</dbReference>
<protein>
    <submittedName>
        <fullName evidence="5">tRNA/rRNA methyltransferase (SpoU)</fullName>
    </submittedName>
</protein>
<dbReference type="GO" id="GO:0008168">
    <property type="term" value="F:methyltransferase activity"/>
    <property type="evidence" value="ECO:0007669"/>
    <property type="project" value="UniProtKB-KW"/>
</dbReference>
<dbReference type="CDD" id="cd18095">
    <property type="entry name" value="SpoU-like_rRNA-MTase"/>
    <property type="match status" value="1"/>
</dbReference>
<dbReference type="InterPro" id="IPR001537">
    <property type="entry name" value="SpoU_MeTrfase"/>
</dbReference>
<dbReference type="Pfam" id="PF22435">
    <property type="entry name" value="MRM3-like_sub_bind"/>
    <property type="match status" value="1"/>
</dbReference>
<gene>
    <name evidence="5" type="primary">txxe 1445</name>
    <name evidence="5" type="ORF">TXXE_05570</name>
</gene>
<evidence type="ECO:0000313" key="5">
    <source>
        <dbReference type="EMBL" id="CAG5081882.1"/>
    </source>
</evidence>
<dbReference type="GO" id="GO:0032259">
    <property type="term" value="P:methylation"/>
    <property type="evidence" value="ECO:0007669"/>
    <property type="project" value="UniProtKB-KW"/>
</dbReference>
<dbReference type="InterPro" id="IPR029064">
    <property type="entry name" value="Ribosomal_eL30-like_sf"/>
</dbReference>